<name>A0A193LBX3_9GAMM</name>
<evidence type="ECO:0000256" key="7">
    <source>
        <dbReference type="ARBA" id="ARBA00048326"/>
    </source>
</evidence>
<dbReference type="InterPro" id="IPR002052">
    <property type="entry name" value="DNA_methylase_N6_adenine_CS"/>
</dbReference>
<dbReference type="PROSITE" id="PS00092">
    <property type="entry name" value="N6_MTASE"/>
    <property type="match status" value="1"/>
</dbReference>
<evidence type="ECO:0000256" key="3">
    <source>
        <dbReference type="ARBA" id="ARBA00012141"/>
    </source>
</evidence>
<comment type="similarity">
    <text evidence="2 8">Belongs to the methyltransferase superfamily. RsmD family.</text>
</comment>
<protein>
    <recommendedName>
        <fullName evidence="4 8">Ribosomal RNA small subunit methyltransferase D</fullName>
        <ecNumber evidence="3 8">2.1.1.171</ecNumber>
    </recommendedName>
</protein>
<reference evidence="9 10" key="1">
    <citation type="submission" date="2016-06" db="EMBL/GenBank/DDBJ databases">
        <title>Complete genome sequence of a deep-branching marine Gamma Proteobacterium Woeseia oceani type strain XK5.</title>
        <authorList>
            <person name="Mu D."/>
            <person name="Du Z."/>
        </authorList>
    </citation>
    <scope>NUCLEOTIDE SEQUENCE [LARGE SCALE GENOMIC DNA]</scope>
    <source>
        <strain evidence="9 10">XK5</strain>
    </source>
</reference>
<sequence>MAKSPQGGRKKSAQQPGRLRIVAGKWRRRLLPVVDAKGLRPTPERVRETLFNWLAPRIEGARCLDLCAGSGALGFEALSRGAGLVVMVEKARVAVRGLRSSAELLGAAVDTELRIVEADALRFLKDSPVEPFDLVFLDPPFQDDLLPELCRLLQQRAWLAHDALVYIEHDHDAPPASLPAGWGIKKTSNAGNVTYCLLSPCPEQAGSARP</sequence>
<evidence type="ECO:0000256" key="1">
    <source>
        <dbReference type="ARBA" id="ARBA00002649"/>
    </source>
</evidence>
<dbReference type="CDD" id="cd02440">
    <property type="entry name" value="AdoMet_MTases"/>
    <property type="match status" value="1"/>
</dbReference>
<dbReference type="GO" id="GO:0052913">
    <property type="term" value="F:16S rRNA (guanine(966)-N(2))-methyltransferase activity"/>
    <property type="evidence" value="ECO:0007669"/>
    <property type="project" value="UniProtKB-EC"/>
</dbReference>
<dbReference type="NCBIfam" id="TIGR00095">
    <property type="entry name" value="16S rRNA (guanine(966)-N(2))-methyltransferase RsmD"/>
    <property type="match status" value="1"/>
</dbReference>
<dbReference type="RefSeq" id="WP_068611848.1">
    <property type="nucleotide sequence ID" value="NZ_CP016268.1"/>
</dbReference>
<dbReference type="GO" id="GO:0003676">
    <property type="term" value="F:nucleic acid binding"/>
    <property type="evidence" value="ECO:0007669"/>
    <property type="project" value="InterPro"/>
</dbReference>
<dbReference type="InterPro" id="IPR004398">
    <property type="entry name" value="RNA_MeTrfase_RsmD"/>
</dbReference>
<evidence type="ECO:0000313" key="10">
    <source>
        <dbReference type="Proteomes" id="UP000092695"/>
    </source>
</evidence>
<dbReference type="Proteomes" id="UP000092695">
    <property type="component" value="Chromosome"/>
</dbReference>
<dbReference type="SUPFAM" id="SSF53335">
    <property type="entry name" value="S-adenosyl-L-methionine-dependent methyltransferases"/>
    <property type="match status" value="1"/>
</dbReference>
<dbReference type="PIRSF" id="PIRSF004553">
    <property type="entry name" value="CHP00095"/>
    <property type="match status" value="1"/>
</dbReference>
<keyword evidence="10" id="KW-1185">Reference proteome</keyword>
<proteinExistence type="inferred from homology"/>
<dbReference type="OrthoDB" id="9803017at2"/>
<evidence type="ECO:0000256" key="4">
    <source>
        <dbReference type="ARBA" id="ARBA00013682"/>
    </source>
</evidence>
<dbReference type="Pfam" id="PF03602">
    <property type="entry name" value="Cons_hypoth95"/>
    <property type="match status" value="1"/>
</dbReference>
<comment type="catalytic activity">
    <reaction evidence="7 8">
        <text>guanosine(966) in 16S rRNA + S-adenosyl-L-methionine = N(2)-methylguanosine(966) in 16S rRNA + S-adenosyl-L-homocysteine + H(+)</text>
        <dbReference type="Rhea" id="RHEA:23548"/>
        <dbReference type="Rhea" id="RHEA-COMP:10211"/>
        <dbReference type="Rhea" id="RHEA-COMP:10212"/>
        <dbReference type="ChEBI" id="CHEBI:15378"/>
        <dbReference type="ChEBI" id="CHEBI:57856"/>
        <dbReference type="ChEBI" id="CHEBI:59789"/>
        <dbReference type="ChEBI" id="CHEBI:74269"/>
        <dbReference type="ChEBI" id="CHEBI:74481"/>
        <dbReference type="EC" id="2.1.1.171"/>
    </reaction>
</comment>
<accession>A0A193LBX3</accession>
<evidence type="ECO:0000256" key="2">
    <source>
        <dbReference type="ARBA" id="ARBA00005269"/>
    </source>
</evidence>
<organism evidence="9 10">
    <name type="scientific">Woeseia oceani</name>
    <dbReference type="NCBI Taxonomy" id="1548547"/>
    <lineage>
        <taxon>Bacteria</taxon>
        <taxon>Pseudomonadati</taxon>
        <taxon>Pseudomonadota</taxon>
        <taxon>Gammaproteobacteria</taxon>
        <taxon>Woeseiales</taxon>
        <taxon>Woeseiaceae</taxon>
        <taxon>Woeseia</taxon>
    </lineage>
</organism>
<evidence type="ECO:0000313" key="9">
    <source>
        <dbReference type="EMBL" id="ANO49936.1"/>
    </source>
</evidence>
<dbReference type="PANTHER" id="PTHR43542">
    <property type="entry name" value="METHYLTRANSFERASE"/>
    <property type="match status" value="1"/>
</dbReference>
<dbReference type="Gene3D" id="3.40.50.150">
    <property type="entry name" value="Vaccinia Virus protein VP39"/>
    <property type="match status" value="1"/>
</dbReference>
<keyword evidence="5 8" id="KW-0489">Methyltransferase</keyword>
<dbReference type="STRING" id="1548547.BA177_00725"/>
<dbReference type="EMBL" id="CP016268">
    <property type="protein sequence ID" value="ANO49936.1"/>
    <property type="molecule type" value="Genomic_DNA"/>
</dbReference>
<dbReference type="PANTHER" id="PTHR43542:SF1">
    <property type="entry name" value="METHYLTRANSFERASE"/>
    <property type="match status" value="1"/>
</dbReference>
<keyword evidence="8" id="KW-0949">S-adenosyl-L-methionine</keyword>
<keyword evidence="6 8" id="KW-0808">Transferase</keyword>
<dbReference type="KEGG" id="woc:BA177_00725"/>
<evidence type="ECO:0000256" key="6">
    <source>
        <dbReference type="ARBA" id="ARBA00022679"/>
    </source>
</evidence>
<evidence type="ECO:0000256" key="5">
    <source>
        <dbReference type="ARBA" id="ARBA00022603"/>
    </source>
</evidence>
<dbReference type="AlphaFoldDB" id="A0A193LBX3"/>
<dbReference type="InterPro" id="IPR029063">
    <property type="entry name" value="SAM-dependent_MTases_sf"/>
</dbReference>
<gene>
    <name evidence="9" type="ORF">BA177_00725</name>
</gene>
<keyword evidence="8" id="KW-0698">rRNA processing</keyword>
<comment type="function">
    <text evidence="1 8">Specifically methylates the guanine in position 966 of 16S rRNA in the assembled 30S particle.</text>
</comment>
<dbReference type="EC" id="2.1.1.171" evidence="3 8"/>
<evidence type="ECO:0000256" key="8">
    <source>
        <dbReference type="PIRNR" id="PIRNR004553"/>
    </source>
</evidence>